<dbReference type="InterPro" id="IPR003593">
    <property type="entry name" value="AAA+_ATPase"/>
</dbReference>
<dbReference type="InterPro" id="IPR017871">
    <property type="entry name" value="ABC_transporter-like_CS"/>
</dbReference>
<dbReference type="PANTHER" id="PTHR42771:SF2">
    <property type="entry name" value="IRON(3+)-HYDROXAMATE IMPORT ATP-BINDING PROTEIN FHUC"/>
    <property type="match status" value="1"/>
</dbReference>
<evidence type="ECO:0000256" key="1">
    <source>
        <dbReference type="ARBA" id="ARBA00004202"/>
    </source>
</evidence>
<comment type="subcellular location">
    <subcellularLocation>
        <location evidence="1">Cell membrane</location>
        <topology evidence="1">Peripheral membrane protein</topology>
    </subcellularLocation>
</comment>
<keyword evidence="3" id="KW-1003">Cell membrane</keyword>
<dbReference type="AlphaFoldDB" id="A0A2Z2IZG6"/>
<evidence type="ECO:0000256" key="4">
    <source>
        <dbReference type="ARBA" id="ARBA00022496"/>
    </source>
</evidence>
<keyword evidence="2" id="KW-0813">Transport</keyword>
<keyword evidence="4" id="KW-0410">Iron transport</keyword>
<keyword evidence="5" id="KW-0547">Nucleotide-binding</keyword>
<sequence>MNQLKVCGSAPSVRAEGLSMSYGRTAPLILDSVDVSFPAGRFSAIIGPNGCGKSTLVKVLARLETPNAGAVRIGEEDAAAFSRRSYARRVAVMSQQSIAPEGINVRELVARGRFAHQGFMGWRSEEDERAVIRALAKVGLEELETAEVAALSGGQRQRAWLAMALAQETPVLFLDEPTSALDIGYQHSFMRLMRQLAGSKTLIAVIHDLAHVLRYADHVVAMKDGTVWDAGVPREVITPALIEELYGLTVRVVDVDGEPAIVPVG</sequence>
<reference evidence="11 12" key="1">
    <citation type="submission" date="2017-05" db="EMBL/GenBank/DDBJ databases">
        <title>Complete genome sequence of Corynebacterium striatum KC-Na-1 isolated from Neophocaena asiaeorientalis in Korea.</title>
        <authorList>
            <person name="Kim J.H."/>
            <person name="Lee K."/>
        </authorList>
    </citation>
    <scope>NUCLEOTIDE SEQUENCE [LARGE SCALE GENOMIC DNA]</scope>
    <source>
        <strain evidence="11 12">KC-Na-01</strain>
    </source>
</reference>
<accession>A0A2Z2IZG6</accession>
<keyword evidence="7" id="KW-0408">Iron</keyword>
<dbReference type="CDD" id="cd03214">
    <property type="entry name" value="ABC_Iron-Siderophores_B12_Hemin"/>
    <property type="match status" value="1"/>
</dbReference>
<dbReference type="GO" id="GO:0005886">
    <property type="term" value="C:plasma membrane"/>
    <property type="evidence" value="ECO:0007669"/>
    <property type="project" value="UniProtKB-SubCell"/>
</dbReference>
<evidence type="ECO:0000256" key="3">
    <source>
        <dbReference type="ARBA" id="ARBA00022475"/>
    </source>
</evidence>
<dbReference type="FunFam" id="3.40.50.300:FF:000134">
    <property type="entry name" value="Iron-enterobactin ABC transporter ATP-binding protein"/>
    <property type="match status" value="1"/>
</dbReference>
<feature type="domain" description="ABC transporter" evidence="10">
    <location>
        <begin position="13"/>
        <end position="249"/>
    </location>
</feature>
<evidence type="ECO:0000256" key="2">
    <source>
        <dbReference type="ARBA" id="ARBA00022448"/>
    </source>
</evidence>
<keyword evidence="6 11" id="KW-0067">ATP-binding</keyword>
<evidence type="ECO:0000256" key="5">
    <source>
        <dbReference type="ARBA" id="ARBA00022741"/>
    </source>
</evidence>
<evidence type="ECO:0000256" key="9">
    <source>
        <dbReference type="ARBA" id="ARBA00023136"/>
    </source>
</evidence>
<dbReference type="GO" id="GO:0005524">
    <property type="term" value="F:ATP binding"/>
    <property type="evidence" value="ECO:0007669"/>
    <property type="project" value="UniProtKB-KW"/>
</dbReference>
<gene>
    <name evidence="11" type="primary">fecE</name>
    <name evidence="11" type="ORF">CBE89_02355</name>
</gene>
<dbReference type="InterPro" id="IPR027417">
    <property type="entry name" value="P-loop_NTPase"/>
</dbReference>
<dbReference type="Gene3D" id="3.40.50.300">
    <property type="entry name" value="P-loop containing nucleotide triphosphate hydrolases"/>
    <property type="match status" value="1"/>
</dbReference>
<dbReference type="SUPFAM" id="SSF52540">
    <property type="entry name" value="P-loop containing nucleoside triphosphate hydrolases"/>
    <property type="match status" value="1"/>
</dbReference>
<evidence type="ECO:0000259" key="10">
    <source>
        <dbReference type="PROSITE" id="PS50893"/>
    </source>
</evidence>
<evidence type="ECO:0000256" key="8">
    <source>
        <dbReference type="ARBA" id="ARBA00023065"/>
    </source>
</evidence>
<dbReference type="PROSITE" id="PS50893">
    <property type="entry name" value="ABC_TRANSPORTER_2"/>
    <property type="match status" value="1"/>
</dbReference>
<dbReference type="SMART" id="SM00382">
    <property type="entry name" value="AAA"/>
    <property type="match status" value="1"/>
</dbReference>
<keyword evidence="8" id="KW-0406">Ion transport</keyword>
<dbReference type="KEGG" id="cstr:CBE89_02355"/>
<proteinExistence type="predicted"/>
<dbReference type="GO" id="GO:0016887">
    <property type="term" value="F:ATP hydrolysis activity"/>
    <property type="evidence" value="ECO:0007669"/>
    <property type="project" value="InterPro"/>
</dbReference>
<keyword evidence="9" id="KW-0472">Membrane</keyword>
<organism evidence="11 12">
    <name type="scientific">Corynebacterium striatum</name>
    <dbReference type="NCBI Taxonomy" id="43770"/>
    <lineage>
        <taxon>Bacteria</taxon>
        <taxon>Bacillati</taxon>
        <taxon>Actinomycetota</taxon>
        <taxon>Actinomycetes</taxon>
        <taxon>Mycobacteriales</taxon>
        <taxon>Corynebacteriaceae</taxon>
        <taxon>Corynebacterium</taxon>
    </lineage>
</organism>
<dbReference type="PROSITE" id="PS00211">
    <property type="entry name" value="ABC_TRANSPORTER_1"/>
    <property type="match status" value="1"/>
</dbReference>
<evidence type="ECO:0000256" key="6">
    <source>
        <dbReference type="ARBA" id="ARBA00022840"/>
    </source>
</evidence>
<dbReference type="GO" id="GO:0006826">
    <property type="term" value="P:iron ion transport"/>
    <property type="evidence" value="ECO:0007669"/>
    <property type="project" value="UniProtKB-KW"/>
</dbReference>
<evidence type="ECO:0000313" key="12">
    <source>
        <dbReference type="Proteomes" id="UP000250197"/>
    </source>
</evidence>
<evidence type="ECO:0000256" key="7">
    <source>
        <dbReference type="ARBA" id="ARBA00023004"/>
    </source>
</evidence>
<dbReference type="Proteomes" id="UP000250197">
    <property type="component" value="Chromosome"/>
</dbReference>
<dbReference type="InterPro" id="IPR051535">
    <property type="entry name" value="Siderophore_ABC-ATPase"/>
</dbReference>
<evidence type="ECO:0000313" key="11">
    <source>
        <dbReference type="EMBL" id="ART20465.1"/>
    </source>
</evidence>
<dbReference type="Pfam" id="PF00005">
    <property type="entry name" value="ABC_tran"/>
    <property type="match status" value="1"/>
</dbReference>
<protein>
    <submittedName>
        <fullName evidence="11">Iron-dicitrate transporter ATP-binding subunit</fullName>
    </submittedName>
</protein>
<dbReference type="PANTHER" id="PTHR42771">
    <property type="entry name" value="IRON(3+)-HYDROXAMATE IMPORT ATP-BINDING PROTEIN FHUC"/>
    <property type="match status" value="1"/>
</dbReference>
<dbReference type="EMBL" id="CP021252">
    <property type="protein sequence ID" value="ART20465.1"/>
    <property type="molecule type" value="Genomic_DNA"/>
</dbReference>
<name>A0A2Z2IZG6_CORST</name>
<dbReference type="InterPro" id="IPR003439">
    <property type="entry name" value="ABC_transporter-like_ATP-bd"/>
</dbReference>